<feature type="active site" evidence="4">
    <location>
        <position position="31"/>
    </location>
</feature>
<gene>
    <name evidence="4" type="primary">msrA</name>
    <name evidence="7" type="ORF">A8C75_12245</name>
</gene>
<dbReference type="EC" id="1.8.4.11" evidence="4"/>
<reference evidence="8" key="1">
    <citation type="submission" date="2016-05" db="EMBL/GenBank/DDBJ databases">
        <authorList>
            <person name="Baek K."/>
            <person name="Yang S.-J."/>
        </authorList>
    </citation>
    <scope>NUCLEOTIDE SEQUENCE [LARGE SCALE GENOMIC DNA]</scope>
    <source>
        <strain evidence="8">ST58-10</strain>
    </source>
</reference>
<comment type="catalytic activity">
    <reaction evidence="3 4">
        <text>[thioredoxin]-disulfide + L-methionine + H2O = L-methionine (S)-S-oxide + [thioredoxin]-dithiol</text>
        <dbReference type="Rhea" id="RHEA:19993"/>
        <dbReference type="Rhea" id="RHEA-COMP:10698"/>
        <dbReference type="Rhea" id="RHEA-COMP:10700"/>
        <dbReference type="ChEBI" id="CHEBI:15377"/>
        <dbReference type="ChEBI" id="CHEBI:29950"/>
        <dbReference type="ChEBI" id="CHEBI:50058"/>
        <dbReference type="ChEBI" id="CHEBI:57844"/>
        <dbReference type="ChEBI" id="CHEBI:58772"/>
        <dbReference type="EC" id="1.8.4.11"/>
    </reaction>
</comment>
<comment type="similarity">
    <text evidence="4">Belongs to the MsrA Met sulfoxide reductase family.</text>
</comment>
<name>A0A1A9EZ52_9GAMM</name>
<dbReference type="OrthoDB" id="4174719at2"/>
<evidence type="ECO:0000256" key="5">
    <source>
        <dbReference type="SAM" id="SignalP"/>
    </source>
</evidence>
<dbReference type="EMBL" id="CP015839">
    <property type="protein sequence ID" value="ANG63167.1"/>
    <property type="molecule type" value="Genomic_DNA"/>
</dbReference>
<dbReference type="PANTHER" id="PTHR43774:SF1">
    <property type="entry name" value="PEPTIDE METHIONINE SULFOXIDE REDUCTASE MSRA 2"/>
    <property type="match status" value="1"/>
</dbReference>
<dbReference type="InterPro" id="IPR036509">
    <property type="entry name" value="Met_Sox_Rdtase_MsrA_sf"/>
</dbReference>
<dbReference type="NCBIfam" id="TIGR00401">
    <property type="entry name" value="msrA"/>
    <property type="match status" value="1"/>
</dbReference>
<comment type="function">
    <text evidence="4">Has an important function as a repair enzyme for proteins that have been inactivated by oxidation. Catalyzes the reversible oxidation-reduction of methionine sulfoxide in proteins to methionine.</text>
</comment>
<dbReference type="HAMAP" id="MF_01401">
    <property type="entry name" value="MsrA"/>
    <property type="match status" value="1"/>
</dbReference>
<evidence type="ECO:0000313" key="7">
    <source>
        <dbReference type="EMBL" id="ANG63167.1"/>
    </source>
</evidence>
<protein>
    <recommendedName>
        <fullName evidence="4">Peptide methionine sulfoxide reductase MsrA</fullName>
        <shortName evidence="4">Protein-methionine-S-oxide reductase</shortName>
        <ecNumber evidence="4">1.8.4.11</ecNumber>
    </recommendedName>
    <alternativeName>
        <fullName evidence="4">Peptide-methionine (S)-S-oxide reductase</fullName>
        <shortName evidence="4">Peptide Met(O) reductase</shortName>
    </alternativeName>
</protein>
<evidence type="ECO:0000256" key="2">
    <source>
        <dbReference type="ARBA" id="ARBA00047806"/>
    </source>
</evidence>
<feature type="signal peptide" evidence="5">
    <location>
        <begin position="1"/>
        <end position="22"/>
    </location>
</feature>
<dbReference type="AlphaFoldDB" id="A0A1A9EZ52"/>
<evidence type="ECO:0000259" key="6">
    <source>
        <dbReference type="Pfam" id="PF01625"/>
    </source>
</evidence>
<evidence type="ECO:0000256" key="1">
    <source>
        <dbReference type="ARBA" id="ARBA00023002"/>
    </source>
</evidence>
<feature type="chain" id="PRO_5008386569" description="Peptide methionine sulfoxide reductase MsrA" evidence="5">
    <location>
        <begin position="23"/>
        <end position="193"/>
    </location>
</feature>
<dbReference type="SUPFAM" id="SSF55068">
    <property type="entry name" value="Peptide methionine sulfoxide reductase"/>
    <property type="match status" value="1"/>
</dbReference>
<sequence length="193" mass="21720">MKIRAIATLALLGALQPSAVLADKAIFAGGCFWCMEQAFQPQAGVTDVVSGFTGGTLENPVYDGNHEGHYEAIEITYDPKVISYQQLLDLYWVNVDPFDSRGQFCDKGSSYLSAIFVLDENQRGLAEASRQQVVNEFSDSTVVTPVLDASRFYPVEEGHQDYYIKNPIRYRYYKTACRRVSRLEDIWGERAAH</sequence>
<dbReference type="InterPro" id="IPR002569">
    <property type="entry name" value="Met_Sox_Rdtase_MsrA_dom"/>
</dbReference>
<feature type="domain" description="Peptide methionine sulphoxide reductase MsrA" evidence="6">
    <location>
        <begin position="24"/>
        <end position="171"/>
    </location>
</feature>
<comment type="catalytic activity">
    <reaction evidence="2 4">
        <text>L-methionyl-[protein] + [thioredoxin]-disulfide + H2O = L-methionyl-(S)-S-oxide-[protein] + [thioredoxin]-dithiol</text>
        <dbReference type="Rhea" id="RHEA:14217"/>
        <dbReference type="Rhea" id="RHEA-COMP:10698"/>
        <dbReference type="Rhea" id="RHEA-COMP:10700"/>
        <dbReference type="Rhea" id="RHEA-COMP:12313"/>
        <dbReference type="Rhea" id="RHEA-COMP:12315"/>
        <dbReference type="ChEBI" id="CHEBI:15377"/>
        <dbReference type="ChEBI" id="CHEBI:16044"/>
        <dbReference type="ChEBI" id="CHEBI:29950"/>
        <dbReference type="ChEBI" id="CHEBI:44120"/>
        <dbReference type="ChEBI" id="CHEBI:50058"/>
        <dbReference type="EC" id="1.8.4.11"/>
    </reaction>
</comment>
<accession>A0A1A9EZ52</accession>
<dbReference type="Proteomes" id="UP000078070">
    <property type="component" value="Chromosome"/>
</dbReference>
<evidence type="ECO:0000256" key="4">
    <source>
        <dbReference type="HAMAP-Rule" id="MF_01401"/>
    </source>
</evidence>
<dbReference type="Gene3D" id="3.30.1060.10">
    <property type="entry name" value="Peptide methionine sulphoxide reductase MsrA"/>
    <property type="match status" value="1"/>
</dbReference>
<organism evidence="7 8">
    <name type="scientific">Marinobacterium aestuarii</name>
    <dbReference type="NCBI Taxonomy" id="1821621"/>
    <lineage>
        <taxon>Bacteria</taxon>
        <taxon>Pseudomonadati</taxon>
        <taxon>Pseudomonadota</taxon>
        <taxon>Gammaproteobacteria</taxon>
        <taxon>Oceanospirillales</taxon>
        <taxon>Oceanospirillaceae</taxon>
        <taxon>Marinobacterium</taxon>
    </lineage>
</organism>
<dbReference type="KEGG" id="mars:A8C75_12245"/>
<dbReference type="GO" id="GO:0033744">
    <property type="term" value="F:L-methionine:thioredoxin-disulfide S-oxidoreductase activity"/>
    <property type="evidence" value="ECO:0007669"/>
    <property type="project" value="RHEA"/>
</dbReference>
<evidence type="ECO:0000256" key="3">
    <source>
        <dbReference type="ARBA" id="ARBA00048782"/>
    </source>
</evidence>
<dbReference type="PANTHER" id="PTHR43774">
    <property type="entry name" value="PEPTIDE METHIONINE SULFOXIDE REDUCTASE"/>
    <property type="match status" value="1"/>
</dbReference>
<evidence type="ECO:0000313" key="8">
    <source>
        <dbReference type="Proteomes" id="UP000078070"/>
    </source>
</evidence>
<keyword evidence="8" id="KW-1185">Reference proteome</keyword>
<reference evidence="7 8" key="2">
    <citation type="journal article" date="2018" name="Int. J. Syst. Evol. Microbiol.">
        <title>Marinobacterium aestuarii sp. nov., a benzene-degrading marine bacterium isolated from estuary sediment.</title>
        <authorList>
            <person name="Bae S.S."/>
            <person name="Jung J."/>
            <person name="Chung D."/>
            <person name="Baek K."/>
        </authorList>
    </citation>
    <scope>NUCLEOTIDE SEQUENCE [LARGE SCALE GENOMIC DNA]</scope>
    <source>
        <strain evidence="7 8">ST58-10</strain>
    </source>
</reference>
<proteinExistence type="inferred from homology"/>
<dbReference type="STRING" id="1821621.A8C75_12245"/>
<dbReference type="RefSeq" id="WP_067382643.1">
    <property type="nucleotide sequence ID" value="NZ_CP015839.1"/>
</dbReference>
<keyword evidence="5" id="KW-0732">Signal</keyword>
<keyword evidence="1 4" id="KW-0560">Oxidoreductase</keyword>
<dbReference type="GO" id="GO:0008113">
    <property type="term" value="F:peptide-methionine (S)-S-oxide reductase activity"/>
    <property type="evidence" value="ECO:0007669"/>
    <property type="project" value="UniProtKB-UniRule"/>
</dbReference>
<dbReference type="Pfam" id="PF01625">
    <property type="entry name" value="PMSR"/>
    <property type="match status" value="1"/>
</dbReference>